<dbReference type="RefSeq" id="WP_111823685.1">
    <property type="nucleotide sequence ID" value="NZ_CP133472.1"/>
</dbReference>
<reference evidence="1 2" key="1">
    <citation type="submission" date="2018-06" db="EMBL/GenBank/DDBJ databases">
        <authorList>
            <consortium name="Pathogen Informatics"/>
            <person name="Doyle S."/>
        </authorList>
    </citation>
    <scope>NUCLEOTIDE SEQUENCE [LARGE SCALE GENOMIC DNA]</scope>
    <source>
        <strain evidence="1 2">NCTC9935</strain>
    </source>
</reference>
<gene>
    <name evidence="1" type="ORF">NCTC9935_01149</name>
</gene>
<sequence length="321" mass="37272">MDEHVKDPTTIDEQIRILSERGMHVDIDLAQQWLRSVSYYRLSGYWYPYREQLQSAPRTPARADTFVPGSTFSEVADLYEFDRKLRTLVHDGIERIEIALRTRVGEWIVTHGPLAHQEKNLFRPDFDHKTWLKTARRRIQRAEGNNAAIRHYTDKYEGYPFWVLAETLDFADISKLYAGLPINAQHEISRSFGFIVEPTALKGKHRKKYYTRDPLARWCEQLTVVRNVCAHHGRLFNRNLLPVSTVAFRTIDRLSPLPEGQSDKVFGALLVMGFMLHNISPGTSWARKLSNLVHDDYDQLTLRSVNEMGFSPDWASSFTHL</sequence>
<accession>A0A2X0VPI2</accession>
<dbReference type="OrthoDB" id="5363652at2"/>
<dbReference type="InterPro" id="IPR011664">
    <property type="entry name" value="Abi_system_AbiD/AbiF-like"/>
</dbReference>
<name>A0A2X0VPI2_9ACTO</name>
<dbReference type="GeneID" id="93758771"/>
<dbReference type="Pfam" id="PF07751">
    <property type="entry name" value="Abi_2"/>
    <property type="match status" value="1"/>
</dbReference>
<evidence type="ECO:0000313" key="2">
    <source>
        <dbReference type="Proteomes" id="UP000250192"/>
    </source>
</evidence>
<dbReference type="AlphaFoldDB" id="A0A2X0VPI2"/>
<dbReference type="Proteomes" id="UP000250192">
    <property type="component" value="Unassembled WGS sequence"/>
</dbReference>
<proteinExistence type="predicted"/>
<evidence type="ECO:0000313" key="1">
    <source>
        <dbReference type="EMBL" id="SPT55641.1"/>
    </source>
</evidence>
<dbReference type="EMBL" id="UAPR01000003">
    <property type="protein sequence ID" value="SPT55641.1"/>
    <property type="molecule type" value="Genomic_DNA"/>
</dbReference>
<organism evidence="1 2">
    <name type="scientific">Schaalia odontolytica</name>
    <dbReference type="NCBI Taxonomy" id="1660"/>
    <lineage>
        <taxon>Bacteria</taxon>
        <taxon>Bacillati</taxon>
        <taxon>Actinomycetota</taxon>
        <taxon>Actinomycetes</taxon>
        <taxon>Actinomycetales</taxon>
        <taxon>Actinomycetaceae</taxon>
        <taxon>Schaalia</taxon>
    </lineage>
</organism>
<protein>
    <submittedName>
        <fullName evidence="1">Abortive infection bacteriophage resistance protein</fullName>
    </submittedName>
</protein>
<keyword evidence="2" id="KW-1185">Reference proteome</keyword>